<proteinExistence type="predicted"/>
<dbReference type="EMBL" id="CP141059">
    <property type="protein sequence ID" value="WQQ27535.1"/>
    <property type="molecule type" value="Genomic_DNA"/>
</dbReference>
<keyword evidence="2" id="KW-1185">Reference proteome</keyword>
<gene>
    <name evidence="1" type="ORF">SHK19_04715</name>
</gene>
<organism evidence="1 2">
    <name type="scientific">Nocardioides bizhenqiangii</name>
    <dbReference type="NCBI Taxonomy" id="3095076"/>
    <lineage>
        <taxon>Bacteria</taxon>
        <taxon>Bacillati</taxon>
        <taxon>Actinomycetota</taxon>
        <taxon>Actinomycetes</taxon>
        <taxon>Propionibacteriales</taxon>
        <taxon>Nocardioidaceae</taxon>
        <taxon>Nocardioides</taxon>
    </lineage>
</organism>
<dbReference type="Pfam" id="PF13941">
    <property type="entry name" value="MutL"/>
    <property type="match status" value="2"/>
</dbReference>
<reference evidence="2" key="1">
    <citation type="submission" date="2023-12" db="EMBL/GenBank/DDBJ databases">
        <title>Novel species in genus Nocardioides.</title>
        <authorList>
            <person name="Zhou H."/>
        </authorList>
    </citation>
    <scope>NUCLEOTIDE SEQUENCE [LARGE SCALE GENOMIC DNA]</scope>
    <source>
        <strain evidence="2">HM61</strain>
    </source>
</reference>
<evidence type="ECO:0000313" key="2">
    <source>
        <dbReference type="Proteomes" id="UP001327225"/>
    </source>
</evidence>
<dbReference type="Proteomes" id="UP001327225">
    <property type="component" value="Chromosome"/>
</dbReference>
<accession>A0ABZ0ZT80</accession>
<dbReference type="InterPro" id="IPR006230">
    <property type="entry name" value="MutL"/>
</dbReference>
<evidence type="ECO:0000313" key="1">
    <source>
        <dbReference type="EMBL" id="WQQ27535.1"/>
    </source>
</evidence>
<protein>
    <submittedName>
        <fullName evidence="1">Glutamate mutase L</fullName>
    </submittedName>
</protein>
<name>A0ABZ0ZT80_9ACTN</name>
<dbReference type="RefSeq" id="WP_322937973.1">
    <property type="nucleotide sequence ID" value="NZ_CP141059.1"/>
</dbReference>
<sequence length="460" mass="46407">MTDPASSAVGSGETVLCVDVGSTYTKALLVDLGTASVVGASQRPTFGSGDVLDAVGACRAEIAAVDGRASDAEILACSSAGGGLRVAVVGHEALVTAEAGRRVALSSGAKVVGVIATAAVGHDVGARLLAELVAPQPPASGVDLVLLTGGTDGGNRAALVDAARAVAGSGFDGPVVVAGNVDAHDEVAEVLAGVPHVLAGNAVPRIGVLAPESARAAVRAQFLQHVIAGKGLTARGDELARLVQGPTPDVVLAGVEMLALGIDDERPGIGDVAVVDIGGATTDVYSVVTLDAERSDDGLAHEVVAPTVANRTVEADLGMRESAGLPGSFVPTTDEEYAADEEIARSAAATAVRRHAGRSRVVLSPDGRVVERSGVDLREVALIVGSGGVLRHGRPGVAERVLGGLVTADDPEGWQLPERARIVVDQQYLLMGVGLLADRHSDVAYRLAMSLTTDRSRVAP</sequence>